<comment type="caution">
    <text evidence="2">The sequence shown here is derived from an EMBL/GenBank/DDBJ whole genome shotgun (WGS) entry which is preliminary data.</text>
</comment>
<evidence type="ECO:0000313" key="3">
    <source>
        <dbReference type="Proteomes" id="UP000749559"/>
    </source>
</evidence>
<feature type="signal peptide" evidence="1">
    <location>
        <begin position="1"/>
        <end position="18"/>
    </location>
</feature>
<reference evidence="2" key="1">
    <citation type="submission" date="2022-03" db="EMBL/GenBank/DDBJ databases">
        <authorList>
            <person name="Martin C."/>
        </authorList>
    </citation>
    <scope>NUCLEOTIDE SEQUENCE</scope>
</reference>
<name>A0A8S4NRW4_OWEFU</name>
<evidence type="ECO:0000313" key="2">
    <source>
        <dbReference type="EMBL" id="CAH1783415.1"/>
    </source>
</evidence>
<dbReference type="EMBL" id="CAIIXF020000005">
    <property type="protein sequence ID" value="CAH1783415.1"/>
    <property type="molecule type" value="Genomic_DNA"/>
</dbReference>
<protein>
    <recommendedName>
        <fullName evidence="4">Secreted protein</fullName>
    </recommendedName>
</protein>
<dbReference type="AlphaFoldDB" id="A0A8S4NRW4"/>
<sequence length="124" mass="13526">MRLLYFFVGALVVGVADAIQCYSCTFGGVGPKECVTDPDSVATANKEIILCGHSGEDVTTLLTNKDARVKRTNYSSHATGYVKMGTSVIKTIMTSGQGHQPPAAQRHMYQQFYSQSGLYYQPFC</sequence>
<keyword evidence="3" id="KW-1185">Reference proteome</keyword>
<gene>
    <name evidence="2" type="ORF">OFUS_LOCUS9762</name>
</gene>
<evidence type="ECO:0008006" key="4">
    <source>
        <dbReference type="Google" id="ProtNLM"/>
    </source>
</evidence>
<feature type="chain" id="PRO_5035937012" description="Secreted protein" evidence="1">
    <location>
        <begin position="19"/>
        <end position="124"/>
    </location>
</feature>
<proteinExistence type="predicted"/>
<keyword evidence="1" id="KW-0732">Signal</keyword>
<accession>A0A8S4NRW4</accession>
<evidence type="ECO:0000256" key="1">
    <source>
        <dbReference type="SAM" id="SignalP"/>
    </source>
</evidence>
<organism evidence="2 3">
    <name type="scientific">Owenia fusiformis</name>
    <name type="common">Polychaete worm</name>
    <dbReference type="NCBI Taxonomy" id="6347"/>
    <lineage>
        <taxon>Eukaryota</taxon>
        <taxon>Metazoa</taxon>
        <taxon>Spiralia</taxon>
        <taxon>Lophotrochozoa</taxon>
        <taxon>Annelida</taxon>
        <taxon>Polychaeta</taxon>
        <taxon>Sedentaria</taxon>
        <taxon>Canalipalpata</taxon>
        <taxon>Sabellida</taxon>
        <taxon>Oweniida</taxon>
        <taxon>Oweniidae</taxon>
        <taxon>Owenia</taxon>
    </lineage>
</organism>
<dbReference type="Proteomes" id="UP000749559">
    <property type="component" value="Unassembled WGS sequence"/>
</dbReference>